<comment type="caution">
    <text evidence="1">The sequence shown here is derived from an EMBL/GenBank/DDBJ whole genome shotgun (WGS) entry which is preliminary data.</text>
</comment>
<proteinExistence type="predicted"/>
<dbReference type="OrthoDB" id="10549709at2759"/>
<reference evidence="1 2" key="1">
    <citation type="submission" date="2016-02" db="EMBL/GenBank/DDBJ databases">
        <title>Band-tailed pigeon sequencing and assembly.</title>
        <authorList>
            <person name="Soares A.E."/>
            <person name="Novak B.J."/>
            <person name="Rice E.S."/>
            <person name="O'Connell B."/>
            <person name="Chang D."/>
            <person name="Weber S."/>
            <person name="Shapiro B."/>
        </authorList>
    </citation>
    <scope>NUCLEOTIDE SEQUENCE [LARGE SCALE GENOMIC DNA]</scope>
    <source>
        <strain evidence="1">BTP2013</strain>
        <tissue evidence="1">Blood</tissue>
    </source>
</reference>
<gene>
    <name evidence="1" type="ORF">AV530_016695</name>
</gene>
<dbReference type="Proteomes" id="UP000190648">
    <property type="component" value="Unassembled WGS sequence"/>
</dbReference>
<organism evidence="1 2">
    <name type="scientific">Patagioenas fasciata monilis</name>
    <dbReference type="NCBI Taxonomy" id="372326"/>
    <lineage>
        <taxon>Eukaryota</taxon>
        <taxon>Metazoa</taxon>
        <taxon>Chordata</taxon>
        <taxon>Craniata</taxon>
        <taxon>Vertebrata</taxon>
        <taxon>Euteleostomi</taxon>
        <taxon>Archelosauria</taxon>
        <taxon>Archosauria</taxon>
        <taxon>Dinosauria</taxon>
        <taxon>Saurischia</taxon>
        <taxon>Theropoda</taxon>
        <taxon>Coelurosauria</taxon>
        <taxon>Aves</taxon>
        <taxon>Neognathae</taxon>
        <taxon>Neoaves</taxon>
        <taxon>Columbimorphae</taxon>
        <taxon>Columbiformes</taxon>
        <taxon>Columbidae</taxon>
        <taxon>Patagioenas</taxon>
    </lineage>
</organism>
<evidence type="ECO:0000313" key="2">
    <source>
        <dbReference type="Proteomes" id="UP000190648"/>
    </source>
</evidence>
<dbReference type="AlphaFoldDB" id="A0A1V4J3E8"/>
<protein>
    <submittedName>
        <fullName evidence="1">Uncharacterized protein</fullName>
    </submittedName>
</protein>
<sequence length="184" mass="20731">MNEEKIALKKYIFKVISLRTAGILEPEKPSLFPRFPLHIFVPHLQTIQACEGGTILIFVKNVCHFPFCTLQTSPCPINGLEKLIILLKNEEVVTPSVLTPVCWLHSASHSLSSDTDYRNCSHSIPPGYKYSPCRTCLQPKKGKMKPAATWMSIKRRTIMPTRAQGNHVNGAVCICLHWYSSWAP</sequence>
<keyword evidence="2" id="KW-1185">Reference proteome</keyword>
<accession>A0A1V4J3E8</accession>
<evidence type="ECO:0000313" key="1">
    <source>
        <dbReference type="EMBL" id="OPJ66680.1"/>
    </source>
</evidence>
<name>A0A1V4J3E8_PATFA</name>
<dbReference type="EMBL" id="LSYS01009367">
    <property type="protein sequence ID" value="OPJ66680.1"/>
    <property type="molecule type" value="Genomic_DNA"/>
</dbReference>